<accession>A0A7S2MUZ0</accession>
<dbReference type="Gene3D" id="3.40.30.10">
    <property type="entry name" value="Glutaredoxin"/>
    <property type="match status" value="1"/>
</dbReference>
<dbReference type="SUPFAM" id="SSF52833">
    <property type="entry name" value="Thioredoxin-like"/>
    <property type="match status" value="1"/>
</dbReference>
<proteinExistence type="predicted"/>
<feature type="chain" id="PRO_5031175397" description="Thioredoxin domain-containing protein" evidence="1">
    <location>
        <begin position="18"/>
        <end position="265"/>
    </location>
</feature>
<keyword evidence="1" id="KW-0732">Signal</keyword>
<sequence>MGRVALLASVLLLACEGTRVAVREHNSAQALQKNAARQRQMIVLMYDGNCATTKAFQPWLFALAQFMPHLLISRVDVSRENGMLKSVFQLSKTPQIKAFIRDNPKGKKIINYKGQLEFESLLGWLQAIHNGVSHPLSEFGVEPPESTALRGTVRGGDVDPMGHLPESVRAMATTMARENRLQRLLKEQGGGRLEHYNNKVSRRFVEIMKSEDIDRTDKFGVQDANRRARDEVREEVLDSAPQHIRDEVEGDVRLGDVAAKQAEAL</sequence>
<gene>
    <name evidence="2" type="ORF">CBRE1094_LOCUS29962</name>
</gene>
<dbReference type="AlphaFoldDB" id="A0A7S2MUZ0"/>
<dbReference type="EMBL" id="HBGU01054849">
    <property type="protein sequence ID" value="CAD9504123.1"/>
    <property type="molecule type" value="Transcribed_RNA"/>
</dbReference>
<dbReference type="PROSITE" id="PS51257">
    <property type="entry name" value="PROKAR_LIPOPROTEIN"/>
    <property type="match status" value="1"/>
</dbReference>
<reference evidence="2" key="1">
    <citation type="submission" date="2021-01" db="EMBL/GenBank/DDBJ databases">
        <authorList>
            <person name="Corre E."/>
            <person name="Pelletier E."/>
            <person name="Niang G."/>
            <person name="Scheremetjew M."/>
            <person name="Finn R."/>
            <person name="Kale V."/>
            <person name="Holt S."/>
            <person name="Cochrane G."/>
            <person name="Meng A."/>
            <person name="Brown T."/>
            <person name="Cohen L."/>
        </authorList>
    </citation>
    <scope>NUCLEOTIDE SEQUENCE</scope>
    <source>
        <strain evidence="2">UTEX LB 985</strain>
    </source>
</reference>
<evidence type="ECO:0000256" key="1">
    <source>
        <dbReference type="SAM" id="SignalP"/>
    </source>
</evidence>
<evidence type="ECO:0000313" key="2">
    <source>
        <dbReference type="EMBL" id="CAD9504123.1"/>
    </source>
</evidence>
<feature type="signal peptide" evidence="1">
    <location>
        <begin position="1"/>
        <end position="17"/>
    </location>
</feature>
<evidence type="ECO:0008006" key="3">
    <source>
        <dbReference type="Google" id="ProtNLM"/>
    </source>
</evidence>
<name>A0A7S2MUZ0_9EUKA</name>
<dbReference type="InterPro" id="IPR036249">
    <property type="entry name" value="Thioredoxin-like_sf"/>
</dbReference>
<protein>
    <recommendedName>
        <fullName evidence="3">Thioredoxin domain-containing protein</fullName>
    </recommendedName>
</protein>
<organism evidence="2">
    <name type="scientific">Haptolina brevifila</name>
    <dbReference type="NCBI Taxonomy" id="156173"/>
    <lineage>
        <taxon>Eukaryota</taxon>
        <taxon>Haptista</taxon>
        <taxon>Haptophyta</taxon>
        <taxon>Prymnesiophyceae</taxon>
        <taxon>Prymnesiales</taxon>
        <taxon>Prymnesiaceae</taxon>
        <taxon>Haptolina</taxon>
    </lineage>
</organism>